<protein>
    <submittedName>
        <fullName evidence="4">Intraflagellar transport 52 homolog</fullName>
    </submittedName>
</protein>
<dbReference type="Pfam" id="PF23355">
    <property type="entry name" value="IFT52_GIFT"/>
    <property type="match status" value="1"/>
</dbReference>
<evidence type="ECO:0000259" key="2">
    <source>
        <dbReference type="Pfam" id="PF23352"/>
    </source>
</evidence>
<dbReference type="InterPro" id="IPR055460">
    <property type="entry name" value="IFT52_central"/>
</dbReference>
<dbReference type="InterPro" id="IPR055458">
    <property type="entry name" value="IFT52_GIFT"/>
</dbReference>
<reference evidence="4" key="1">
    <citation type="submission" date="2020-04" db="EMBL/GenBank/DDBJ databases">
        <authorList>
            <person name="Alioto T."/>
            <person name="Alioto T."/>
            <person name="Gomez Garrido J."/>
        </authorList>
    </citation>
    <scope>NUCLEOTIDE SEQUENCE</scope>
    <source>
        <strain evidence="4">A484AB</strain>
    </source>
</reference>
<dbReference type="GO" id="GO:0060271">
    <property type="term" value="P:cilium assembly"/>
    <property type="evidence" value="ECO:0007669"/>
    <property type="project" value="TreeGrafter"/>
</dbReference>
<comment type="caution">
    <text evidence="4">The sequence shown here is derived from an EMBL/GenBank/DDBJ whole genome shotgun (WGS) entry which is preliminary data.</text>
</comment>
<dbReference type="SUPFAM" id="SSF52317">
    <property type="entry name" value="Class I glutamine amidotransferase-like"/>
    <property type="match status" value="1"/>
</dbReference>
<feature type="domain" description="IFT52 GIFT" evidence="3">
    <location>
        <begin position="21"/>
        <end position="265"/>
    </location>
</feature>
<dbReference type="EMBL" id="CACRXK020001608">
    <property type="protein sequence ID" value="CAB3990137.1"/>
    <property type="molecule type" value="Genomic_DNA"/>
</dbReference>
<dbReference type="InterPro" id="IPR029062">
    <property type="entry name" value="Class_I_gatase-like"/>
</dbReference>
<dbReference type="PANTHER" id="PTHR12969">
    <property type="entry name" value="NGD5/OSM-6/IFT52"/>
    <property type="match status" value="1"/>
</dbReference>
<dbReference type="InterPro" id="IPR048643">
    <property type="entry name" value="Itf52_C"/>
</dbReference>
<dbReference type="GO" id="GO:0005929">
    <property type="term" value="C:cilium"/>
    <property type="evidence" value="ECO:0007669"/>
    <property type="project" value="TreeGrafter"/>
</dbReference>
<name>A0A7D9HPE5_PARCT</name>
<evidence type="ECO:0000313" key="4">
    <source>
        <dbReference type="EMBL" id="CAB3990137.1"/>
    </source>
</evidence>
<dbReference type="Gene3D" id="6.10.250.2800">
    <property type="match status" value="1"/>
</dbReference>
<dbReference type="OrthoDB" id="10259368at2759"/>
<keyword evidence="5" id="KW-1185">Reference proteome</keyword>
<dbReference type="AlphaFoldDB" id="A0A7D9HPE5"/>
<feature type="domain" description="Intraflagellar transport protein 52 C-terminal" evidence="1">
    <location>
        <begin position="372"/>
        <end position="423"/>
    </location>
</feature>
<dbReference type="PANTHER" id="PTHR12969:SF7">
    <property type="entry name" value="INTRAFLAGELLAR TRANSPORT PROTEIN 52 HOMOLOG"/>
    <property type="match status" value="1"/>
</dbReference>
<proteinExistence type="predicted"/>
<sequence>MAPVTMNTEQITDDGPGQNNTIVFNASKKELFTPTSGFKSLVRKLKTNWKVVVNKDDITLERLMYAKLFILAGPREKISASEFEAIKSYLDKGGNILVLLGEGGETRFGTNINFLLEDFGIMVNSDAVVRTSYYKYFHPKEVYVSNGVLNREINHAAGKQVPGDVDNEVSTAALSLNFVYPFGATLNVVKPAVPVLSTGTVSLPVNRPICAFHASKRGQGKLVVIGSVHMFSDQYFDKEENSKVQDVIFQWLTTNDIRLNSIDAEDPEISDYHFIPDTSKLAERLKVCLQEGEEIPHDFSKMFDKDLFKLDTAIVPEVLRGYDEMHVKHEPLQLIPPQFETPLPPLQPAVFPPTFRELPGAPLELFDLDDHFSSEKVRIAQVTNKCSDDDMEYYVRECGEILGVTNKLPADARDAKHILEYILAQVAEFKKLNQEPNDVLSGT</sequence>
<dbReference type="Pfam" id="PF21178">
    <property type="entry name" value="Itf52_C"/>
    <property type="match status" value="1"/>
</dbReference>
<dbReference type="Proteomes" id="UP001152795">
    <property type="component" value="Unassembled WGS sequence"/>
</dbReference>
<feature type="domain" description="IFT52 central" evidence="2">
    <location>
        <begin position="281"/>
        <end position="359"/>
    </location>
</feature>
<dbReference type="GO" id="GO:0030992">
    <property type="term" value="C:intraciliary transport particle B"/>
    <property type="evidence" value="ECO:0007669"/>
    <property type="project" value="TreeGrafter"/>
</dbReference>
<dbReference type="GO" id="GO:0005814">
    <property type="term" value="C:centriole"/>
    <property type="evidence" value="ECO:0007669"/>
    <property type="project" value="TreeGrafter"/>
</dbReference>
<gene>
    <name evidence="4" type="ORF">PACLA_8A046790</name>
</gene>
<evidence type="ECO:0000259" key="1">
    <source>
        <dbReference type="Pfam" id="PF21178"/>
    </source>
</evidence>
<dbReference type="GO" id="GO:0042073">
    <property type="term" value="P:intraciliary transport"/>
    <property type="evidence" value="ECO:0007669"/>
    <property type="project" value="TreeGrafter"/>
</dbReference>
<evidence type="ECO:0000259" key="3">
    <source>
        <dbReference type="Pfam" id="PF23355"/>
    </source>
</evidence>
<dbReference type="InterPro" id="IPR039975">
    <property type="entry name" value="IFT52"/>
</dbReference>
<organism evidence="4 5">
    <name type="scientific">Paramuricea clavata</name>
    <name type="common">Red gorgonian</name>
    <name type="synonym">Violescent sea-whip</name>
    <dbReference type="NCBI Taxonomy" id="317549"/>
    <lineage>
        <taxon>Eukaryota</taxon>
        <taxon>Metazoa</taxon>
        <taxon>Cnidaria</taxon>
        <taxon>Anthozoa</taxon>
        <taxon>Octocorallia</taxon>
        <taxon>Malacalcyonacea</taxon>
        <taxon>Plexauridae</taxon>
        <taxon>Paramuricea</taxon>
    </lineage>
</organism>
<accession>A0A7D9HPE5</accession>
<evidence type="ECO:0000313" key="5">
    <source>
        <dbReference type="Proteomes" id="UP001152795"/>
    </source>
</evidence>
<dbReference type="CDD" id="cd23683">
    <property type="entry name" value="IFT52_CTD"/>
    <property type="match status" value="1"/>
</dbReference>
<dbReference type="Pfam" id="PF23352">
    <property type="entry name" value="IFT52_central"/>
    <property type="match status" value="1"/>
</dbReference>